<feature type="region of interest" description="Disordered" evidence="1">
    <location>
        <begin position="88"/>
        <end position="113"/>
    </location>
</feature>
<sequence length="113" mass="12222">MNRRGPNETVRLIKPKKSFRFFAWGALLLGVGALSGFAAGHDAGSGIAERLLLGGVVLSVFGAALLLVSLSRALRNLDGIAEYFFRQQQRARGPQPPVHTSELPKIRTASKPR</sequence>
<keyword evidence="2" id="KW-0472">Membrane</keyword>
<accession>A0A839QJ48</accession>
<evidence type="ECO:0000313" key="3">
    <source>
        <dbReference type="EMBL" id="MBB2995827.1"/>
    </source>
</evidence>
<keyword evidence="2" id="KW-1133">Transmembrane helix</keyword>
<evidence type="ECO:0000256" key="1">
    <source>
        <dbReference type="SAM" id="MobiDB-lite"/>
    </source>
</evidence>
<evidence type="ECO:0000256" key="2">
    <source>
        <dbReference type="SAM" id="Phobius"/>
    </source>
</evidence>
<feature type="transmembrane region" description="Helical" evidence="2">
    <location>
        <begin position="51"/>
        <end position="70"/>
    </location>
</feature>
<dbReference type="EMBL" id="JACHVS010000001">
    <property type="protein sequence ID" value="MBB2995827.1"/>
    <property type="molecule type" value="Genomic_DNA"/>
</dbReference>
<name>A0A839QJ48_9MICC</name>
<comment type="caution">
    <text evidence="3">The sequence shown here is derived from an EMBL/GenBank/DDBJ whole genome shotgun (WGS) entry which is preliminary data.</text>
</comment>
<dbReference type="AlphaFoldDB" id="A0A839QJ48"/>
<keyword evidence="2" id="KW-0812">Transmembrane</keyword>
<keyword evidence="4" id="KW-1185">Reference proteome</keyword>
<dbReference type="Proteomes" id="UP000523000">
    <property type="component" value="Unassembled WGS sequence"/>
</dbReference>
<gene>
    <name evidence="3" type="ORF">E9229_002018</name>
</gene>
<reference evidence="3 4" key="1">
    <citation type="submission" date="2020-08" db="EMBL/GenBank/DDBJ databases">
        <title>Sequencing the genomes of 1000 actinobacteria strains.</title>
        <authorList>
            <person name="Klenk H.-P."/>
        </authorList>
    </citation>
    <scope>NUCLEOTIDE SEQUENCE [LARGE SCALE GENOMIC DNA]</scope>
    <source>
        <strain evidence="3 4">DSM 22826</strain>
    </source>
</reference>
<feature type="transmembrane region" description="Helical" evidence="2">
    <location>
        <begin position="21"/>
        <end position="39"/>
    </location>
</feature>
<evidence type="ECO:0000313" key="4">
    <source>
        <dbReference type="Proteomes" id="UP000523000"/>
    </source>
</evidence>
<proteinExistence type="predicted"/>
<organism evidence="3 4">
    <name type="scientific">Paeniglutamicibacter cryotolerans</name>
    <dbReference type="NCBI Taxonomy" id="670079"/>
    <lineage>
        <taxon>Bacteria</taxon>
        <taxon>Bacillati</taxon>
        <taxon>Actinomycetota</taxon>
        <taxon>Actinomycetes</taxon>
        <taxon>Micrococcales</taxon>
        <taxon>Micrococcaceae</taxon>
        <taxon>Paeniglutamicibacter</taxon>
    </lineage>
</organism>
<dbReference type="RefSeq" id="WP_183511025.1">
    <property type="nucleotide sequence ID" value="NZ_BAABGK010000042.1"/>
</dbReference>
<protein>
    <submittedName>
        <fullName evidence="3">Uncharacterized protein</fullName>
    </submittedName>
</protein>